<dbReference type="Gene3D" id="1.10.135.10">
    <property type="entry name" value="ATP:guanido phosphotransferase, N-terminal domain"/>
    <property type="match status" value="1"/>
</dbReference>
<feature type="region of interest" description="Disordered" evidence="5">
    <location>
        <begin position="369"/>
        <end position="390"/>
    </location>
</feature>
<dbReference type="InterPro" id="IPR019734">
    <property type="entry name" value="TPR_rpt"/>
</dbReference>
<gene>
    <name evidence="7" type="primary">Ttc7b</name>
    <name evidence="7" type="ORF">GZH46_00448</name>
</gene>
<dbReference type="InterPro" id="IPR036802">
    <property type="entry name" value="ATP-guanido_PTrfase_N_sf"/>
</dbReference>
<feature type="compositionally biased region" description="Polar residues" evidence="5">
    <location>
        <begin position="378"/>
        <end position="390"/>
    </location>
</feature>
<dbReference type="PANTHER" id="PTHR23083">
    <property type="entry name" value="TETRATRICOPEPTIDE REPEAT PROTEIN, TPR"/>
    <property type="match status" value="1"/>
</dbReference>
<dbReference type="PANTHER" id="PTHR23083:SF464">
    <property type="entry name" value="TETRATRICOPEPTIDE REPEAT DOMAIN 7, ISOFORM A"/>
    <property type="match status" value="1"/>
</dbReference>
<protein>
    <submittedName>
        <fullName evidence="7">Tetratricopeptide repeat protein 7B</fullName>
    </submittedName>
</protein>
<dbReference type="InterPro" id="IPR051722">
    <property type="entry name" value="Endocytosis_PI4K-reg_protein"/>
</dbReference>
<evidence type="ECO:0000256" key="5">
    <source>
        <dbReference type="SAM" id="MobiDB-lite"/>
    </source>
</evidence>
<comment type="similarity">
    <text evidence="2">Belongs to the YPP1 family.</text>
</comment>
<dbReference type="Pfam" id="PF02807">
    <property type="entry name" value="ATP-gua_PtransN"/>
    <property type="match status" value="1"/>
</dbReference>
<feature type="repeat" description="TPR" evidence="3">
    <location>
        <begin position="447"/>
        <end position="480"/>
    </location>
</feature>
<feature type="non-terminal residue" evidence="7">
    <location>
        <position position="1"/>
    </location>
</feature>
<dbReference type="SMART" id="SM00028">
    <property type="entry name" value="TPR"/>
    <property type="match status" value="6"/>
</dbReference>
<evidence type="ECO:0000313" key="8">
    <source>
        <dbReference type="Proteomes" id="UP000825002"/>
    </source>
</evidence>
<dbReference type="EMBL" id="JAIFTH010000044">
    <property type="protein sequence ID" value="KAG9510992.1"/>
    <property type="molecule type" value="Genomic_DNA"/>
</dbReference>
<dbReference type="PROSITE" id="PS50005">
    <property type="entry name" value="TPR"/>
    <property type="match status" value="1"/>
</dbReference>
<feature type="domain" description="Phosphagen kinase N-terminal" evidence="6">
    <location>
        <begin position="67"/>
        <end position="149"/>
    </location>
</feature>
<comment type="similarity">
    <text evidence="4">Belongs to the ATP:guanido phosphotransferase family.</text>
</comment>
<proteinExistence type="inferred from homology"/>
<dbReference type="Pfam" id="PF13181">
    <property type="entry name" value="TPR_8"/>
    <property type="match status" value="2"/>
</dbReference>
<sequence>CVDVSCVSRVNDRNTKLIIIIIVITLQISSLIKKIIQTSNENESSSTGQTSRTPRLKSAPTMSVVEKLEAGFAKLQESSESHSLLENYLSSEIFDKLKNLKIGTGATLLDVVQSGFENLDSGVGIYTPDAGFMNYHFWFQFGLILHTHTTYTQATLQAFKQCARIDNKNPLPMMLAARLCLLDLNPDEGLHYAMQAINAFEASDPKLRSSLLLSRSYLLVSIMHGCIYEREPESVRCLQEHHAKSSLHYLELAKDVNSKDYLIHFHLALHQAYQCAVKQAVDSVKRALELNPHHMPSIRLLLLCLSSLKHYEEALKLCDAALHEFTDDIMLLYIKCNLEQTTSDSGLENSLSTARHLLRCVRKAAEQEKKVKHRAQENSESQQSPNKQMPITQSIIDPIEQQPDKNLLTELQVWLLIADIYIKLGQLSDAESCISEASNHVTGPLSHQVMYVKGLVYKAKRNYLEAKTMFQSCIALEPNHAKALQQLAYIHHLLGKNSAAERFLKDSLEVDQGLPETWHYLGLVLLDMGQANEASECCLNAIRLESTLPIIPFSSISRYVLD</sequence>
<keyword evidence="3" id="KW-0802">TPR repeat</keyword>
<comment type="function">
    <text evidence="1">Involved in endocytosis.</text>
</comment>
<dbReference type="InterPro" id="IPR011990">
    <property type="entry name" value="TPR-like_helical_dom_sf"/>
</dbReference>
<accession>A0ABQ7SC73</accession>
<evidence type="ECO:0000256" key="3">
    <source>
        <dbReference type="PROSITE-ProRule" id="PRU00339"/>
    </source>
</evidence>
<evidence type="ECO:0000256" key="2">
    <source>
        <dbReference type="ARBA" id="ARBA00038251"/>
    </source>
</evidence>
<evidence type="ECO:0000313" key="7">
    <source>
        <dbReference type="EMBL" id="KAG9510992.1"/>
    </source>
</evidence>
<dbReference type="SUPFAM" id="SSF48034">
    <property type="entry name" value="Guanido kinase N-terminal domain"/>
    <property type="match status" value="1"/>
</dbReference>
<comment type="caution">
    <text evidence="7">The sequence shown here is derived from an EMBL/GenBank/DDBJ whole genome shotgun (WGS) entry which is preliminary data.</text>
</comment>
<name>A0ABQ7SC73_9ACAR</name>
<dbReference type="SUPFAM" id="SSF48452">
    <property type="entry name" value="TPR-like"/>
    <property type="match status" value="2"/>
</dbReference>
<keyword evidence="8" id="KW-1185">Reference proteome</keyword>
<evidence type="ECO:0000256" key="4">
    <source>
        <dbReference type="PROSITE-ProRule" id="PRU00842"/>
    </source>
</evidence>
<evidence type="ECO:0000256" key="1">
    <source>
        <dbReference type="ARBA" id="ARBA00002550"/>
    </source>
</evidence>
<evidence type="ECO:0000259" key="6">
    <source>
        <dbReference type="PROSITE" id="PS51509"/>
    </source>
</evidence>
<dbReference type="InterPro" id="IPR022413">
    <property type="entry name" value="ATP-guanido_PTrfase_N"/>
</dbReference>
<organism evidence="7 8">
    <name type="scientific">Fragariocoptes setiger</name>
    <dbReference type="NCBI Taxonomy" id="1670756"/>
    <lineage>
        <taxon>Eukaryota</taxon>
        <taxon>Metazoa</taxon>
        <taxon>Ecdysozoa</taxon>
        <taxon>Arthropoda</taxon>
        <taxon>Chelicerata</taxon>
        <taxon>Arachnida</taxon>
        <taxon>Acari</taxon>
        <taxon>Acariformes</taxon>
        <taxon>Trombidiformes</taxon>
        <taxon>Prostigmata</taxon>
        <taxon>Eupodina</taxon>
        <taxon>Eriophyoidea</taxon>
        <taxon>Phytoptidae</taxon>
        <taxon>Fragariocoptes</taxon>
    </lineage>
</organism>
<reference evidence="7 8" key="1">
    <citation type="submission" date="2020-10" db="EMBL/GenBank/DDBJ databases">
        <authorList>
            <person name="Klimov P.B."/>
            <person name="Dyachkov S.M."/>
            <person name="Chetverikov P.E."/>
        </authorList>
    </citation>
    <scope>NUCLEOTIDE SEQUENCE [LARGE SCALE GENOMIC DNA]</scope>
    <source>
        <strain evidence="7">BMOC 18-1129-001#AD2665</strain>
        <tissue evidence="7">Entire mites</tissue>
    </source>
</reference>
<dbReference type="Gene3D" id="1.25.40.10">
    <property type="entry name" value="Tetratricopeptide repeat domain"/>
    <property type="match status" value="3"/>
</dbReference>
<dbReference type="PROSITE" id="PS51509">
    <property type="entry name" value="PHOSPHAGEN_KINASE_N"/>
    <property type="match status" value="1"/>
</dbReference>
<dbReference type="Proteomes" id="UP000825002">
    <property type="component" value="Unassembled WGS sequence"/>
</dbReference>
<dbReference type="Pfam" id="PF14559">
    <property type="entry name" value="TPR_19"/>
    <property type="match status" value="1"/>
</dbReference>